<organism evidence="2 3">
    <name type="scientific">Haloterrigena gelatinilytica</name>
    <dbReference type="NCBI Taxonomy" id="2741724"/>
    <lineage>
        <taxon>Archaea</taxon>
        <taxon>Methanobacteriati</taxon>
        <taxon>Methanobacteriota</taxon>
        <taxon>Stenosarchaea group</taxon>
        <taxon>Halobacteria</taxon>
        <taxon>Halobacteriales</taxon>
        <taxon>Natrialbaceae</taxon>
        <taxon>Haloterrigena</taxon>
    </lineage>
</organism>
<dbReference type="EMBL" id="JABURA010000001">
    <property type="protein sequence ID" value="NUB91137.1"/>
    <property type="molecule type" value="Genomic_DNA"/>
</dbReference>
<accession>A0A8J8KFL6</accession>
<sequence>MILGISILAVAAGIGSLNVGGSNGFDPDPDTAATDDRISIDTTVNDPTLVSQILPFDLEPPSLAVVDTADDTYAPGDTVNLEFTDTAHTSCDDTEFRVEVREPGSSVTDLRGSNSLQKYDGSVMTDQLVTGEVTIRLPDDAPAGEWEAMGYLYCLDDDLVGDPDHDTFTVETTSPEPEPTDDSTDDTDETDTDTNGDSGEEQSDETDNTEDTGEDNQDDSGDESTDETDDTDEDEERHWTIDAVLNLWKQITGVFR</sequence>
<feature type="region of interest" description="Disordered" evidence="1">
    <location>
        <begin position="163"/>
        <end position="238"/>
    </location>
</feature>
<dbReference type="AlphaFoldDB" id="A0A8J8KFL6"/>
<gene>
    <name evidence="2" type="ORF">HT576_08895</name>
</gene>
<comment type="caution">
    <text evidence="2">The sequence shown here is derived from an EMBL/GenBank/DDBJ whole genome shotgun (WGS) entry which is preliminary data.</text>
</comment>
<dbReference type="Proteomes" id="UP000728647">
    <property type="component" value="Unassembled WGS sequence"/>
</dbReference>
<reference evidence="2" key="1">
    <citation type="submission" date="2020-06" db="EMBL/GenBank/DDBJ databases">
        <title>Haloterrigena sp. nov., an extremely halophilic archaeon isolated from a saline sediment.</title>
        <authorList>
            <person name="Liu B.-B."/>
        </authorList>
    </citation>
    <scope>NUCLEOTIDE SEQUENCE</scope>
    <source>
        <strain evidence="2">SYSU A121-1</strain>
    </source>
</reference>
<protein>
    <submittedName>
        <fullName evidence="2">Uncharacterized protein</fullName>
    </submittedName>
</protein>
<evidence type="ECO:0000313" key="3">
    <source>
        <dbReference type="Proteomes" id="UP000728647"/>
    </source>
</evidence>
<feature type="compositionally biased region" description="Acidic residues" evidence="1">
    <location>
        <begin position="178"/>
        <end position="235"/>
    </location>
</feature>
<evidence type="ECO:0000313" key="2">
    <source>
        <dbReference type="EMBL" id="NUB91137.1"/>
    </source>
</evidence>
<evidence type="ECO:0000256" key="1">
    <source>
        <dbReference type="SAM" id="MobiDB-lite"/>
    </source>
</evidence>
<dbReference type="RefSeq" id="WP_174701802.1">
    <property type="nucleotide sequence ID" value="NZ_JABURA010000001.1"/>
</dbReference>
<name>A0A8J8KFL6_9EURY</name>
<proteinExistence type="predicted"/>